<comment type="caution">
    <text evidence="1">The sequence shown here is derived from an EMBL/GenBank/DDBJ whole genome shotgun (WGS) entry which is preliminary data.</text>
</comment>
<name>A0A8H4PBW0_9HYPO</name>
<sequence>MSPSPSPTYTEPIYRLGNLCNCFSYADDTAILFTSDTVDETAAAASQSIEEMIRWGAANGISFDPEKTKVIQFSRSKLRSSGDTPR</sequence>
<dbReference type="OrthoDB" id="4842715at2759"/>
<dbReference type="AlphaFoldDB" id="A0A8H4PBW0"/>
<accession>A0A8H4PBW0</accession>
<dbReference type="Proteomes" id="UP000554235">
    <property type="component" value="Unassembled WGS sequence"/>
</dbReference>
<evidence type="ECO:0008006" key="3">
    <source>
        <dbReference type="Google" id="ProtNLM"/>
    </source>
</evidence>
<evidence type="ECO:0000313" key="2">
    <source>
        <dbReference type="Proteomes" id="UP000554235"/>
    </source>
</evidence>
<dbReference type="PANTHER" id="PTHR33481">
    <property type="entry name" value="REVERSE TRANSCRIPTASE"/>
    <property type="match status" value="1"/>
</dbReference>
<proteinExistence type="predicted"/>
<evidence type="ECO:0000313" key="1">
    <source>
        <dbReference type="EMBL" id="KAF4466800.1"/>
    </source>
</evidence>
<keyword evidence="2" id="KW-1185">Reference proteome</keyword>
<gene>
    <name evidence="1" type="ORF">FALBO_6326</name>
</gene>
<reference evidence="1 2" key="1">
    <citation type="submission" date="2020-01" db="EMBL/GenBank/DDBJ databases">
        <title>Identification and distribution of gene clusters putatively required for synthesis of sphingolipid metabolism inhibitors in phylogenetically diverse species of the filamentous fungus Fusarium.</title>
        <authorList>
            <person name="Kim H.-S."/>
            <person name="Busman M."/>
            <person name="Brown D.W."/>
            <person name="Divon H."/>
            <person name="Uhlig S."/>
            <person name="Proctor R.H."/>
        </authorList>
    </citation>
    <scope>NUCLEOTIDE SEQUENCE [LARGE SCALE GENOMIC DNA]</scope>
    <source>
        <strain evidence="1 2">NRRL 20459</strain>
    </source>
</reference>
<protein>
    <recommendedName>
        <fullName evidence="3">Reverse transcriptase domain-containing protein</fullName>
    </recommendedName>
</protein>
<organism evidence="1 2">
    <name type="scientific">Fusarium albosuccineum</name>
    <dbReference type="NCBI Taxonomy" id="1237068"/>
    <lineage>
        <taxon>Eukaryota</taxon>
        <taxon>Fungi</taxon>
        <taxon>Dikarya</taxon>
        <taxon>Ascomycota</taxon>
        <taxon>Pezizomycotina</taxon>
        <taxon>Sordariomycetes</taxon>
        <taxon>Hypocreomycetidae</taxon>
        <taxon>Hypocreales</taxon>
        <taxon>Nectriaceae</taxon>
        <taxon>Fusarium</taxon>
        <taxon>Fusarium decemcellulare species complex</taxon>
    </lineage>
</organism>
<dbReference type="EMBL" id="JAADYS010000820">
    <property type="protein sequence ID" value="KAF4466800.1"/>
    <property type="molecule type" value="Genomic_DNA"/>
</dbReference>
<dbReference type="PANTHER" id="PTHR33481:SF1">
    <property type="entry name" value="ENDONUCLEASE_EXONUCLEASE_PHOSPHATASE DOMAIN-CONTAINING PROTEIN-RELATED"/>
    <property type="match status" value="1"/>
</dbReference>